<feature type="domain" description="Novel STAND NTPase 1" evidence="3">
    <location>
        <begin position="280"/>
        <end position="613"/>
    </location>
</feature>
<dbReference type="GO" id="GO:0016491">
    <property type="term" value="F:oxidoreductase activity"/>
    <property type="evidence" value="ECO:0007669"/>
    <property type="project" value="TreeGrafter"/>
</dbReference>
<protein>
    <recommendedName>
        <fullName evidence="3">Novel STAND NTPase 1 domain-containing protein</fullName>
    </recommendedName>
</protein>
<dbReference type="InterPro" id="IPR021133">
    <property type="entry name" value="HEAT_type_2"/>
</dbReference>
<name>A0A7G9YTQ2_9EURY</name>
<dbReference type="SMART" id="SM00567">
    <property type="entry name" value="EZ_HEAT"/>
    <property type="match status" value="9"/>
</dbReference>
<dbReference type="Pfam" id="PF20703">
    <property type="entry name" value="nSTAND1"/>
    <property type="match status" value="1"/>
</dbReference>
<dbReference type="Gene3D" id="1.25.10.10">
    <property type="entry name" value="Leucine-rich Repeat Variant"/>
    <property type="match status" value="4"/>
</dbReference>
<reference evidence="4" key="1">
    <citation type="submission" date="2020-06" db="EMBL/GenBank/DDBJ databases">
        <title>Unique genomic features of the anaerobic methanotrophic archaea.</title>
        <authorList>
            <person name="Chadwick G.L."/>
            <person name="Skennerton C.T."/>
            <person name="Laso-Perez R."/>
            <person name="Leu A.O."/>
            <person name="Speth D.R."/>
            <person name="Yu H."/>
            <person name="Morgan-Lang C."/>
            <person name="Hatzenpichler R."/>
            <person name="Goudeau D."/>
            <person name="Malmstrom R."/>
            <person name="Brazelton W.J."/>
            <person name="Woyke T."/>
            <person name="Hallam S.J."/>
            <person name="Tyson G.W."/>
            <person name="Wegener G."/>
            <person name="Boetius A."/>
            <person name="Orphan V."/>
        </authorList>
    </citation>
    <scope>NUCLEOTIDE SEQUENCE</scope>
</reference>
<evidence type="ECO:0000313" key="4">
    <source>
        <dbReference type="EMBL" id="QNO51386.1"/>
    </source>
</evidence>
<accession>A0A7G9YTQ2</accession>
<dbReference type="Pfam" id="PF02985">
    <property type="entry name" value="HEAT"/>
    <property type="match status" value="1"/>
</dbReference>
<dbReference type="SUPFAM" id="SSF52540">
    <property type="entry name" value="P-loop containing nucleoside triphosphate hydrolases"/>
    <property type="match status" value="1"/>
</dbReference>
<dbReference type="PANTHER" id="PTHR12697">
    <property type="entry name" value="PBS LYASE HEAT-LIKE PROTEIN"/>
    <property type="match status" value="1"/>
</dbReference>
<gene>
    <name evidence="4" type="ORF">KMJFBAND_00023</name>
</gene>
<dbReference type="InterPro" id="IPR027417">
    <property type="entry name" value="P-loop_NTPase"/>
</dbReference>
<dbReference type="PANTHER" id="PTHR12697:SF38">
    <property type="entry name" value="PBS LYASE HEAT DOMAIN PROTEIN REPEAT-CONTAINING PROTEIN"/>
    <property type="match status" value="1"/>
</dbReference>
<dbReference type="InterPro" id="IPR049052">
    <property type="entry name" value="nSTAND1"/>
</dbReference>
<evidence type="ECO:0000256" key="1">
    <source>
        <dbReference type="ARBA" id="ARBA00022737"/>
    </source>
</evidence>
<keyword evidence="1" id="KW-0677">Repeat</keyword>
<dbReference type="InterPro" id="IPR011989">
    <property type="entry name" value="ARM-like"/>
</dbReference>
<proteinExistence type="predicted"/>
<comment type="function">
    <text evidence="2">Catalyzes the hydroxylation of the N(6)-(4-aminobutyl)-L-lysine intermediate produced by deoxyhypusine synthase/DHPS on a critical lysine of the eukaryotic translation initiation factor 5A/eIF-5A. This is the second step of the post-translational modification of that lysine into an unusual amino acid residue named hypusine. Hypusination is unique to mature eIF-5A factor and is essential for its function.</text>
</comment>
<dbReference type="InterPro" id="IPR000357">
    <property type="entry name" value="HEAT"/>
</dbReference>
<dbReference type="EMBL" id="MT631468">
    <property type="protein sequence ID" value="QNO51386.1"/>
    <property type="molecule type" value="Genomic_DNA"/>
</dbReference>
<organism evidence="4">
    <name type="scientific">Candidatus Methanophagaceae archaeon ANME-1 ERB6</name>
    <dbReference type="NCBI Taxonomy" id="2759912"/>
    <lineage>
        <taxon>Archaea</taxon>
        <taxon>Methanobacteriati</taxon>
        <taxon>Methanobacteriota</taxon>
        <taxon>Stenosarchaea group</taxon>
        <taxon>Methanomicrobia</taxon>
        <taxon>Candidatus Methanophagales</taxon>
        <taxon>Candidatus Methanophagaceae</taxon>
    </lineage>
</organism>
<dbReference type="Gene3D" id="3.40.50.300">
    <property type="entry name" value="P-loop containing nucleotide triphosphate hydrolases"/>
    <property type="match status" value="1"/>
</dbReference>
<dbReference type="InterPro" id="IPR004155">
    <property type="entry name" value="PBS_lyase_HEAT"/>
</dbReference>
<dbReference type="SUPFAM" id="SSF48371">
    <property type="entry name" value="ARM repeat"/>
    <property type="match status" value="2"/>
</dbReference>
<dbReference type="AlphaFoldDB" id="A0A7G9YTQ2"/>
<sequence>MIILITRLKMKKWMMDLIEDEPLRDKLKSVIGKIKGGFEPGNVGDTLEGFLHFETVDKNLVNLIVKTDKVNEFSNMELFLLGASAYLHDLLKPSSAWGPLTHGGKVMKPITDKPELYGLDNRAEAIAIGWISAAHSSRSLDYTEWGRVPERHGVDVNLRKLAGIFLLADTLDTTTSRAPEMMRQIHYPEKFLDEKTEGKWLARQSITGWYIKEGKIVLQAYPMDVNEREAVLRAKTMMEKDLSEVKPLLKSLGFPCELELEMQNIFLKEKAVAEIHEATPFKGLDFYGESDVELFKGREKDVRRVEEHIYTYPITLLAGSSGVGKTSLIHAGLFPKLKISGWECVYLRPFGDLSKMVKSIKRRYGMEAENLADAFRNLDEKMKKKILVVVDQFEEVLNWHAEMFEELVLDFCSIYGLRNPKLLIVLRSDALCDLNRKIFKEVMPSGIPTVELGGLSSESAKEVLSAGFKAGKMTLHPPEFIDEILNDLIEISPFDEIYPPYIQMVGEELCKHADEKRKLILRDTYSELGRAREIVARYLFRKLEEFGEDRENAITILKSLVSYAGGKAQKSVSEIKVETGIPKKELEELLKRLVNERMIRKLAGAVYEIIHDHFGELVNKELVGERERHIKYLREQLNAAIFAFERNKTFMHCQILAELYRYRKEIQVDESAYKVLLATGCAHPTWYAQESPAWYWLRNLGNKKIIEMAIELCNYLTPLYSIVYPPMDEVNRCASVLLANALVKEGDREDARRLLSHENGHVREAAVKAIAELGSGEDLPIVREMLKDEDEVVRANAVNAIAKLGSREDLQLIREMLKNERGVVRMTAVNAIAKLGSREDLQLIREMLEDYDEYVCEAAANAIAELGSGEDLPIIRELLKDRNPRIREAAVKAIVELGSGEVLQLIREMLNDVDKVARATAVNAIAKLGSGEDLSFFRKMLKDGEGDVREAAVNAIAELGSGEDLPILKEMLKDRDGGVRKAAVNAIAELGSGEDLPILKEMLKDVDEVIQYEDEVVRATAVKAIAKLGSREDLQLIREMLEDFSEIVREAAAEAIAEIGSEEDLDMLAEISAETCAVMNQPMKALGRLDWKLYSPYSSSAKQE</sequence>
<dbReference type="PROSITE" id="PS50077">
    <property type="entry name" value="HEAT_REPEAT"/>
    <property type="match status" value="3"/>
</dbReference>
<dbReference type="Pfam" id="PF13646">
    <property type="entry name" value="HEAT_2"/>
    <property type="match status" value="3"/>
</dbReference>
<evidence type="ECO:0000256" key="2">
    <source>
        <dbReference type="ARBA" id="ARBA00045876"/>
    </source>
</evidence>
<dbReference type="InterPro" id="IPR016024">
    <property type="entry name" value="ARM-type_fold"/>
</dbReference>
<evidence type="ECO:0000259" key="3">
    <source>
        <dbReference type="Pfam" id="PF20703"/>
    </source>
</evidence>